<keyword evidence="3" id="KW-1185">Reference proteome</keyword>
<dbReference type="SUPFAM" id="SSF57850">
    <property type="entry name" value="RING/U-box"/>
    <property type="match status" value="1"/>
</dbReference>
<organism evidence="2 3">
    <name type="scientific">Erythranthe guttata</name>
    <name type="common">Yellow monkey flower</name>
    <name type="synonym">Mimulus guttatus</name>
    <dbReference type="NCBI Taxonomy" id="4155"/>
    <lineage>
        <taxon>Eukaryota</taxon>
        <taxon>Viridiplantae</taxon>
        <taxon>Streptophyta</taxon>
        <taxon>Embryophyta</taxon>
        <taxon>Tracheophyta</taxon>
        <taxon>Spermatophyta</taxon>
        <taxon>Magnoliopsida</taxon>
        <taxon>eudicotyledons</taxon>
        <taxon>Gunneridae</taxon>
        <taxon>Pentapetalae</taxon>
        <taxon>asterids</taxon>
        <taxon>lamiids</taxon>
        <taxon>Lamiales</taxon>
        <taxon>Phrymaceae</taxon>
        <taxon>Erythranthe</taxon>
    </lineage>
</organism>
<dbReference type="Gene3D" id="3.30.40.10">
    <property type="entry name" value="Zinc/RING finger domain, C3HC4 (zinc finger)"/>
    <property type="match status" value="1"/>
</dbReference>
<evidence type="ECO:0000259" key="1">
    <source>
        <dbReference type="Pfam" id="PF13639"/>
    </source>
</evidence>
<dbReference type="EMBL" id="KI630313">
    <property type="protein sequence ID" value="EYU42146.1"/>
    <property type="molecule type" value="Genomic_DNA"/>
</dbReference>
<reference evidence="2 3" key="1">
    <citation type="journal article" date="2013" name="Proc. Natl. Acad. Sci. U.S.A.">
        <title>Fine-scale variation in meiotic recombination in Mimulus inferred from population shotgun sequencing.</title>
        <authorList>
            <person name="Hellsten U."/>
            <person name="Wright K.M."/>
            <person name="Jenkins J."/>
            <person name="Shu S."/>
            <person name="Yuan Y."/>
            <person name="Wessler S.R."/>
            <person name="Schmutz J."/>
            <person name="Willis J.H."/>
            <person name="Rokhsar D.S."/>
        </authorList>
    </citation>
    <scope>NUCLEOTIDE SEQUENCE [LARGE SCALE GENOMIC DNA]</scope>
    <source>
        <strain evidence="3">cv. DUN x IM62</strain>
    </source>
</reference>
<sequence>MNSVPRAAGYEYEYNFSIKEELVSKYKHRPMRKFTTLIFEIRATFITRPIDGEDVIIDSEVFDGVVQDNRSSDTVNTIVLMQSSLSVRLHEYWMSGVEQRRFEIEALDFARRAAANAADPSPRRVVPIFVDLKVITVQQEGEPVRGAFDRALRAENLVPFFNIPCSYATFTKWPGTPPHLGPNIGSQISRASLCRHAFHSHCFALWLLKGNELCPTCNSVAYSIIPNFDD</sequence>
<evidence type="ECO:0000313" key="2">
    <source>
        <dbReference type="EMBL" id="EYU42146.1"/>
    </source>
</evidence>
<dbReference type="Pfam" id="PF13639">
    <property type="entry name" value="zf-RING_2"/>
    <property type="match status" value="1"/>
</dbReference>
<proteinExistence type="predicted"/>
<accession>A0A022RQ65</accession>
<protein>
    <recommendedName>
        <fullName evidence="1">RING-type domain-containing protein</fullName>
    </recommendedName>
</protein>
<dbReference type="InterPro" id="IPR001841">
    <property type="entry name" value="Znf_RING"/>
</dbReference>
<evidence type="ECO:0000313" key="3">
    <source>
        <dbReference type="Proteomes" id="UP000030748"/>
    </source>
</evidence>
<dbReference type="Proteomes" id="UP000030748">
    <property type="component" value="Unassembled WGS sequence"/>
</dbReference>
<dbReference type="AlphaFoldDB" id="A0A022RQ65"/>
<feature type="domain" description="RING-type" evidence="1">
    <location>
        <begin position="192"/>
        <end position="218"/>
    </location>
</feature>
<dbReference type="CDD" id="cd16448">
    <property type="entry name" value="RING-H2"/>
    <property type="match status" value="1"/>
</dbReference>
<dbReference type="InterPro" id="IPR013083">
    <property type="entry name" value="Znf_RING/FYVE/PHD"/>
</dbReference>
<name>A0A022RQ65_ERYGU</name>
<gene>
    <name evidence="2" type="ORF">MIMGU_mgv1a013130mg</name>
</gene>